<keyword evidence="7" id="KW-1185">Reference proteome</keyword>
<evidence type="ECO:0000313" key="7">
    <source>
        <dbReference type="Proteomes" id="UP000217265"/>
    </source>
</evidence>
<evidence type="ECO:0000256" key="4">
    <source>
        <dbReference type="PROSITE-ProRule" id="PRU00433"/>
    </source>
</evidence>
<dbReference type="InterPro" id="IPR036909">
    <property type="entry name" value="Cyt_c-like_dom_sf"/>
</dbReference>
<dbReference type="InterPro" id="IPR051459">
    <property type="entry name" value="Cytochrome_c-type_DH"/>
</dbReference>
<dbReference type="RefSeq" id="WP_096056171.1">
    <property type="nucleotide sequence ID" value="NZ_CP023344.1"/>
</dbReference>
<dbReference type="PANTHER" id="PTHR35008">
    <property type="entry name" value="BLL4482 PROTEIN-RELATED"/>
    <property type="match status" value="1"/>
</dbReference>
<dbReference type="OrthoDB" id="9809720at2"/>
<evidence type="ECO:0000259" key="5">
    <source>
        <dbReference type="PROSITE" id="PS51007"/>
    </source>
</evidence>
<sequence>MFRRKFVKIPLIVLAVLIGFLALAAGAVYATTNYRLRRLHTVEVRPVAIPTDAPTIARGKHIVTTRSCADCHGADFGGAKVVDDPAAGKLYGPNITRGRGGLPASYSDQDYVRAIRHGLAQDGRALILMPSLEYAELSDEDLGAAIAYLKTLPAVDRERGPLSPGPVIRALMVAGQVQLAAEEIDHAAHRPVSVTESPTAEYGKYLATSCTGCHGPNLSGGRIPGTPPDWPATSNLTPHASSRLSGWSEEQFIATLRTLKRPDGTTLHPIMPAAIGQMTDTELKALWAYLRSLPAAETAAR</sequence>
<dbReference type="SUPFAM" id="SSF46626">
    <property type="entry name" value="Cytochrome c"/>
    <property type="match status" value="2"/>
</dbReference>
<dbReference type="GO" id="GO:0009055">
    <property type="term" value="F:electron transfer activity"/>
    <property type="evidence" value="ECO:0007669"/>
    <property type="project" value="InterPro"/>
</dbReference>
<name>A0A290QBG6_9BACT</name>
<dbReference type="Proteomes" id="UP000217265">
    <property type="component" value="Chromosome"/>
</dbReference>
<dbReference type="PANTHER" id="PTHR35008:SF8">
    <property type="entry name" value="ALCOHOL DEHYDROGENASE CYTOCHROME C SUBUNIT"/>
    <property type="match status" value="1"/>
</dbReference>
<dbReference type="GO" id="GO:0020037">
    <property type="term" value="F:heme binding"/>
    <property type="evidence" value="ECO:0007669"/>
    <property type="project" value="InterPro"/>
</dbReference>
<feature type="domain" description="Cytochrome c" evidence="5">
    <location>
        <begin position="198"/>
        <end position="294"/>
    </location>
</feature>
<dbReference type="GO" id="GO:0046872">
    <property type="term" value="F:metal ion binding"/>
    <property type="evidence" value="ECO:0007669"/>
    <property type="project" value="UniProtKB-KW"/>
</dbReference>
<keyword evidence="1 4" id="KW-0349">Heme</keyword>
<dbReference type="AlphaFoldDB" id="A0A290QBG6"/>
<gene>
    <name evidence="6" type="ORF">CMV30_11570</name>
</gene>
<keyword evidence="3 4" id="KW-0408">Iron</keyword>
<dbReference type="InterPro" id="IPR009056">
    <property type="entry name" value="Cyt_c-like_dom"/>
</dbReference>
<dbReference type="KEGG" id="vbh:CMV30_11570"/>
<evidence type="ECO:0000256" key="2">
    <source>
        <dbReference type="ARBA" id="ARBA00022723"/>
    </source>
</evidence>
<dbReference type="PROSITE" id="PS51007">
    <property type="entry name" value="CYTC"/>
    <property type="match status" value="2"/>
</dbReference>
<evidence type="ECO:0000313" key="6">
    <source>
        <dbReference type="EMBL" id="ATC64540.1"/>
    </source>
</evidence>
<feature type="domain" description="Cytochrome c" evidence="5">
    <location>
        <begin position="54"/>
        <end position="153"/>
    </location>
</feature>
<evidence type="ECO:0000256" key="3">
    <source>
        <dbReference type="ARBA" id="ARBA00023004"/>
    </source>
</evidence>
<accession>A0A290QBG6</accession>
<keyword evidence="2 4" id="KW-0479">Metal-binding</keyword>
<protein>
    <submittedName>
        <fullName evidence="6">Cytochrome C</fullName>
    </submittedName>
</protein>
<evidence type="ECO:0000256" key="1">
    <source>
        <dbReference type="ARBA" id="ARBA00022617"/>
    </source>
</evidence>
<reference evidence="6 7" key="1">
    <citation type="submission" date="2017-09" db="EMBL/GenBank/DDBJ databases">
        <title>Complete genome sequence of Verrucomicrobial strain HZ-65, isolated from freshwater.</title>
        <authorList>
            <person name="Choi A."/>
        </authorList>
    </citation>
    <scope>NUCLEOTIDE SEQUENCE [LARGE SCALE GENOMIC DNA]</scope>
    <source>
        <strain evidence="6 7">HZ-65</strain>
    </source>
</reference>
<organism evidence="6 7">
    <name type="scientific">Nibricoccus aquaticus</name>
    <dbReference type="NCBI Taxonomy" id="2576891"/>
    <lineage>
        <taxon>Bacteria</taxon>
        <taxon>Pseudomonadati</taxon>
        <taxon>Verrucomicrobiota</taxon>
        <taxon>Opitutia</taxon>
        <taxon>Opitutales</taxon>
        <taxon>Opitutaceae</taxon>
        <taxon>Nibricoccus</taxon>
    </lineage>
</organism>
<proteinExistence type="predicted"/>
<dbReference type="Gene3D" id="1.10.760.10">
    <property type="entry name" value="Cytochrome c-like domain"/>
    <property type="match status" value="2"/>
</dbReference>
<dbReference type="EMBL" id="CP023344">
    <property type="protein sequence ID" value="ATC64540.1"/>
    <property type="molecule type" value="Genomic_DNA"/>
</dbReference>
<dbReference type="Pfam" id="PF00034">
    <property type="entry name" value="Cytochrom_C"/>
    <property type="match status" value="2"/>
</dbReference>